<dbReference type="PANTHER" id="PTHR22619:SF1">
    <property type="entry name" value="ZINC FINGER SWIM DOMAIN-CONTAINING PROTEIN 8"/>
    <property type="match status" value="1"/>
</dbReference>
<keyword evidence="5" id="KW-1185">Reference proteome</keyword>
<dbReference type="GO" id="GO:0008270">
    <property type="term" value="F:zinc ion binding"/>
    <property type="evidence" value="ECO:0007669"/>
    <property type="project" value="UniProtKB-KW"/>
</dbReference>
<dbReference type="Pfam" id="PF25572">
    <property type="entry name" value="TPR_ZSWIM8"/>
    <property type="match status" value="1"/>
</dbReference>
<keyword evidence="2" id="KW-0472">Membrane</keyword>
<dbReference type="PROSITE" id="PS50966">
    <property type="entry name" value="ZF_SWIM"/>
    <property type="match status" value="1"/>
</dbReference>
<dbReference type="PANTHER" id="PTHR22619">
    <property type="entry name" value="ZINC FINGER SWIM DOMAIN CONTAINING PROTEIN 4, 5, 6"/>
    <property type="match status" value="1"/>
</dbReference>
<keyword evidence="1" id="KW-0862">Zinc</keyword>
<evidence type="ECO:0000259" key="3">
    <source>
        <dbReference type="PROSITE" id="PS50966"/>
    </source>
</evidence>
<keyword evidence="2" id="KW-0812">Transmembrane</keyword>
<dbReference type="InterPro" id="IPR007527">
    <property type="entry name" value="Znf_SWIM"/>
</dbReference>
<feature type="domain" description="SWIM-type" evidence="3">
    <location>
        <begin position="146"/>
        <end position="175"/>
    </location>
</feature>
<keyword evidence="2" id="KW-1133">Transmembrane helix</keyword>
<reference evidence="6" key="1">
    <citation type="submission" date="2017-02" db="UniProtKB">
        <authorList>
            <consortium name="WormBaseParasite"/>
        </authorList>
    </citation>
    <scope>IDENTIFICATION</scope>
</reference>
<evidence type="ECO:0000256" key="1">
    <source>
        <dbReference type="PROSITE-ProRule" id="PRU00325"/>
    </source>
</evidence>
<dbReference type="InterPro" id="IPR057945">
    <property type="entry name" value="TPR_ZSWIM8"/>
</dbReference>
<evidence type="ECO:0000313" key="6">
    <source>
        <dbReference type="WBParaSite" id="ACOC_0000016001-mRNA-1"/>
    </source>
</evidence>
<dbReference type="OrthoDB" id="10013584at2759"/>
<dbReference type="EMBL" id="UYYA01000012">
    <property type="protein sequence ID" value="VDM51746.1"/>
    <property type="molecule type" value="Genomic_DNA"/>
</dbReference>
<feature type="transmembrane region" description="Helical" evidence="2">
    <location>
        <begin position="120"/>
        <end position="139"/>
    </location>
</feature>
<dbReference type="GO" id="GO:0031462">
    <property type="term" value="C:Cul2-RING ubiquitin ligase complex"/>
    <property type="evidence" value="ECO:0007669"/>
    <property type="project" value="TreeGrafter"/>
</dbReference>
<reference evidence="4 5" key="2">
    <citation type="submission" date="2018-11" db="EMBL/GenBank/DDBJ databases">
        <authorList>
            <consortium name="Pathogen Informatics"/>
        </authorList>
    </citation>
    <scope>NUCLEOTIDE SEQUENCE [LARGE SCALE GENOMIC DNA]</scope>
    <source>
        <strain evidence="4 5">Costa Rica</strain>
    </source>
</reference>
<dbReference type="Proteomes" id="UP000267027">
    <property type="component" value="Unassembled WGS sequence"/>
</dbReference>
<organism evidence="6">
    <name type="scientific">Angiostrongylus costaricensis</name>
    <name type="common">Nematode worm</name>
    <dbReference type="NCBI Taxonomy" id="334426"/>
    <lineage>
        <taxon>Eukaryota</taxon>
        <taxon>Metazoa</taxon>
        <taxon>Ecdysozoa</taxon>
        <taxon>Nematoda</taxon>
        <taxon>Chromadorea</taxon>
        <taxon>Rhabditida</taxon>
        <taxon>Rhabditina</taxon>
        <taxon>Rhabditomorpha</taxon>
        <taxon>Strongyloidea</taxon>
        <taxon>Metastrongylidae</taxon>
        <taxon>Angiostrongylus</taxon>
    </lineage>
</organism>
<keyword evidence="1" id="KW-0479">Metal-binding</keyword>
<keyword evidence="1" id="KW-0863">Zinc-finger</keyword>
<evidence type="ECO:0000313" key="5">
    <source>
        <dbReference type="Proteomes" id="UP000267027"/>
    </source>
</evidence>
<sequence>MLYPLCLASRSVSSLSDLSARVCARQMSFVELERNYRDISRWFWKLCISEIPVAHSLPDKLFLSIVYWCFPATADDIRLYSCLANGNADEFNHGGSLYQTGAVRDVVQIGMFKESHVGPILEISFMFWYTMLSFIYYFFHVRSFFFRCRIVSCDCSCASKSAWCQHVVAVCLYRIHQPNEVQFRVTIWDSVNELSMAKLKKFAQYLVNELPKEYLPVAQRLLDQLKCSESEINRSPGAPDPTDGGHEKVRLHTSIRRLLIKYCVPAPTVHCDVQYLGTAQHPIAAEWLTIMKSLRAREPEGIWNLMAIVREMFARRDENAVSLLSILTVECLANCQVLLWWYVTKLVQGGNWFQQTTVSSQISAQLNCAQLCDEIVTLWRCAVLNPMLSPQNRRQFIDYLVFLHLVFLNITHINVAALLLNSIQDVKGCSLSINNAHFGLQQFPGFHPCLQVLFAYFFLYSL</sequence>
<dbReference type="OMA" id="QWTLCPP"/>
<name>A0A0R3P9P8_ANGCS</name>
<dbReference type="WBParaSite" id="ACOC_0000016001-mRNA-1">
    <property type="protein sequence ID" value="ACOC_0000016001-mRNA-1"/>
    <property type="gene ID" value="ACOC_0000016001"/>
</dbReference>
<dbReference type="AlphaFoldDB" id="A0A0R3P9P8"/>
<accession>A0A0R3P9P8</accession>
<evidence type="ECO:0000256" key="2">
    <source>
        <dbReference type="SAM" id="Phobius"/>
    </source>
</evidence>
<gene>
    <name evidence="4" type="ORF">ACOC_LOCUS161</name>
</gene>
<dbReference type="STRING" id="334426.A0A0R3P9P8"/>
<proteinExistence type="predicted"/>
<feature type="transmembrane region" description="Helical" evidence="2">
    <location>
        <begin position="396"/>
        <end position="420"/>
    </location>
</feature>
<protein>
    <submittedName>
        <fullName evidence="6">SWIM-type domain-containing protein</fullName>
    </submittedName>
</protein>
<evidence type="ECO:0000313" key="4">
    <source>
        <dbReference type="EMBL" id="VDM51746.1"/>
    </source>
</evidence>